<sequence length="225" mass="24784">MPTLPPRQKLDGRVKEPKDNLLAKRLSARGLVAEREEGAVVEPRALEVAEVAVEAVLEAPIHSRHAGGPGVERETLLLVKRGVPVPIRQLATLRVDDLDPLGTDEVRADALEERQALLAGGHATDGLLVGTHPQTIAGLQHPGRVREVHPRELRYELVVLRHHDDAEVSEQSELHDGLDGLRGRRFDVALGTQKRSEPIATLSRGQLYERLDIGFDLRPWGIHGE</sequence>
<evidence type="ECO:0000313" key="2">
    <source>
        <dbReference type="Proteomes" id="UP000033907"/>
    </source>
</evidence>
<dbReference type="EMBL" id="LCGH01000011">
    <property type="protein sequence ID" value="KKT10678.1"/>
    <property type="molecule type" value="Genomic_DNA"/>
</dbReference>
<dbReference type="Proteomes" id="UP000033907">
    <property type="component" value="Unassembled WGS sequence"/>
</dbReference>
<accession>A0A0G1ELL9</accession>
<organism evidence="1 2">
    <name type="scientific">Candidatus Nomurabacteria bacterium GW2011_GWF2_43_24</name>
    <dbReference type="NCBI Taxonomy" id="1618778"/>
    <lineage>
        <taxon>Bacteria</taxon>
        <taxon>Candidatus Nomuraibacteriota</taxon>
    </lineage>
</organism>
<comment type="caution">
    <text evidence="1">The sequence shown here is derived from an EMBL/GenBank/DDBJ whole genome shotgun (WGS) entry which is preliminary data.</text>
</comment>
<reference evidence="1 2" key="1">
    <citation type="journal article" date="2015" name="Nature">
        <title>rRNA introns, odd ribosomes, and small enigmatic genomes across a large radiation of phyla.</title>
        <authorList>
            <person name="Brown C.T."/>
            <person name="Hug L.A."/>
            <person name="Thomas B.C."/>
            <person name="Sharon I."/>
            <person name="Castelle C.J."/>
            <person name="Singh A."/>
            <person name="Wilkins M.J."/>
            <person name="Williams K.H."/>
            <person name="Banfield J.F."/>
        </authorList>
    </citation>
    <scope>NUCLEOTIDE SEQUENCE [LARGE SCALE GENOMIC DNA]</scope>
</reference>
<name>A0A0G1ELL9_9BACT</name>
<gene>
    <name evidence="1" type="ORF">UV91_C0011G0014</name>
</gene>
<evidence type="ECO:0000313" key="1">
    <source>
        <dbReference type="EMBL" id="KKT10678.1"/>
    </source>
</evidence>
<protein>
    <submittedName>
        <fullName evidence="1">Uncharacterized protein</fullName>
    </submittedName>
</protein>
<proteinExistence type="predicted"/>
<dbReference type="AlphaFoldDB" id="A0A0G1ELL9"/>